<sequence length="380" mass="41638">MAKQDYYELLGVNKTVSADELKKAYRKLAMKYHPDKNPNDKSAEQKFKEISEAYDVLKDEQKRAAYDRMGHAAFEGGMGSGAGAGGGFHPGFDFSDIFDEMFGGGFGGGSQRSTQSAQRGNDLRYNLTISLDQAYKGLQKKITIPTLQECDECHGSGAEKGSKPESCTTCHGRGKVRSQQGFFTVERTCPTCHGIGQMIKNPCQKCRGAGRVQKEKTLSINVPAGIENGSRIRLAGEGEAGVRGGPAGDLYVFLNVKPHPFFEREASNLFCKVPISMTTAALGGNVDVPTMDGQKARVKIPQGTQSGKQFRLKGKGMPILRSSVFGDLYIDVHVETPVNLSKKQKELLQQFAESEGNHHVSPESEGFFQKVKDFWTDMRD</sequence>
<feature type="binding site" evidence="9">
    <location>
        <position position="170"/>
    </location>
    <ligand>
        <name>Zn(2+)</name>
        <dbReference type="ChEBI" id="CHEBI:29105"/>
        <label>2</label>
    </ligand>
</feature>
<dbReference type="SUPFAM" id="SSF46565">
    <property type="entry name" value="Chaperone J-domain"/>
    <property type="match status" value="1"/>
</dbReference>
<dbReference type="SUPFAM" id="SSF57938">
    <property type="entry name" value="DnaJ/Hsp40 cysteine-rich domain"/>
    <property type="match status" value="1"/>
</dbReference>
<evidence type="ECO:0000259" key="12">
    <source>
        <dbReference type="PROSITE" id="PS51188"/>
    </source>
</evidence>
<keyword evidence="14" id="KW-1185">Reference proteome</keyword>
<feature type="binding site" evidence="9">
    <location>
        <position position="192"/>
    </location>
    <ligand>
        <name>Zn(2+)</name>
        <dbReference type="ChEBI" id="CHEBI:29105"/>
        <label>2</label>
    </ligand>
</feature>
<dbReference type="PROSITE" id="PS50076">
    <property type="entry name" value="DNAJ_2"/>
    <property type="match status" value="1"/>
</dbReference>
<dbReference type="CDD" id="cd10719">
    <property type="entry name" value="DnaJ_zf"/>
    <property type="match status" value="1"/>
</dbReference>
<dbReference type="InterPro" id="IPR012724">
    <property type="entry name" value="DnaJ"/>
</dbReference>
<dbReference type="InterPro" id="IPR001305">
    <property type="entry name" value="HSP_DnaJ_Cys-rich_dom"/>
</dbReference>
<feature type="binding site" evidence="9">
    <location>
        <position position="150"/>
    </location>
    <ligand>
        <name>Zn(2+)</name>
        <dbReference type="ChEBI" id="CHEBI:29105"/>
        <label>1</label>
    </ligand>
</feature>
<feature type="domain" description="CR-type" evidence="12">
    <location>
        <begin position="137"/>
        <end position="215"/>
    </location>
</feature>
<keyword evidence="7 9" id="KW-0346">Stress response</keyword>
<evidence type="ECO:0000256" key="4">
    <source>
        <dbReference type="ARBA" id="ARBA00022737"/>
    </source>
</evidence>
<evidence type="ECO:0000256" key="8">
    <source>
        <dbReference type="ARBA" id="ARBA00023186"/>
    </source>
</evidence>
<dbReference type="InterPro" id="IPR018253">
    <property type="entry name" value="DnaJ_domain_CS"/>
</dbReference>
<evidence type="ECO:0000256" key="6">
    <source>
        <dbReference type="ARBA" id="ARBA00022833"/>
    </source>
</evidence>
<feature type="binding site" evidence="9">
    <location>
        <position position="153"/>
    </location>
    <ligand>
        <name>Zn(2+)</name>
        <dbReference type="ChEBI" id="CHEBI:29105"/>
        <label>1</label>
    </ligand>
</feature>
<dbReference type="NCBIfam" id="TIGR02349">
    <property type="entry name" value="DnaJ_bact"/>
    <property type="match status" value="1"/>
</dbReference>
<evidence type="ECO:0000313" key="14">
    <source>
        <dbReference type="Proteomes" id="UP001330434"/>
    </source>
</evidence>
<comment type="cofactor">
    <cofactor evidence="9">
        <name>Zn(2+)</name>
        <dbReference type="ChEBI" id="CHEBI:29105"/>
    </cofactor>
    <text evidence="9">Binds 2 Zn(2+) ions per monomer.</text>
</comment>
<dbReference type="SMART" id="SM00271">
    <property type="entry name" value="DnaJ"/>
    <property type="match status" value="1"/>
</dbReference>
<dbReference type="EMBL" id="CP133270">
    <property type="protein sequence ID" value="WVX66936.1"/>
    <property type="molecule type" value="Genomic_DNA"/>
</dbReference>
<feature type="zinc finger region" description="CR-type" evidence="10">
    <location>
        <begin position="137"/>
        <end position="215"/>
    </location>
</feature>
<feature type="repeat" description="CXXCXGXG motif" evidence="9">
    <location>
        <begin position="167"/>
        <end position="174"/>
    </location>
</feature>
<comment type="domain">
    <text evidence="9">The J domain is necessary and sufficient to stimulate DnaK ATPase activity. Zinc center 1 plays an important role in the autonomous, DnaK-independent chaperone activity of DnaJ. Zinc center 2 is essential for interaction with DnaK and for DnaJ activity.</text>
</comment>
<reference evidence="13 14" key="1">
    <citation type="journal article" date="2024" name="Environ. Microbiol.">
        <title>Novel evolutionary insights on the interactions of the Holosporales (Alphaproteobacteria) with eukaryotic hosts from comparative genomics.</title>
        <authorList>
            <person name="Giovannini M."/>
            <person name="Petroni G."/>
            <person name="Castelli M."/>
        </authorList>
    </citation>
    <scope>NUCLEOTIDE SEQUENCE [LARGE SCALE GENOMIC DNA]</scope>
    <source>
        <strain evidence="13 14">US_Bl 15I1</strain>
    </source>
</reference>
<keyword evidence="8 9" id="KW-0143">Chaperone</keyword>
<dbReference type="InterPro" id="IPR036410">
    <property type="entry name" value="HSP_DnaJ_Cys-rich_dom_sf"/>
</dbReference>
<evidence type="ECO:0000256" key="2">
    <source>
        <dbReference type="ARBA" id="ARBA00022705"/>
    </source>
</evidence>
<evidence type="ECO:0000256" key="9">
    <source>
        <dbReference type="HAMAP-Rule" id="MF_01152"/>
    </source>
</evidence>
<evidence type="ECO:0000259" key="11">
    <source>
        <dbReference type="PROSITE" id="PS50076"/>
    </source>
</evidence>
<dbReference type="PANTHER" id="PTHR43096:SF48">
    <property type="entry name" value="CHAPERONE PROTEIN DNAJ"/>
    <property type="match status" value="1"/>
</dbReference>
<name>A0ABZ2C3C2_9PROT</name>
<dbReference type="HAMAP" id="MF_01152">
    <property type="entry name" value="DnaJ"/>
    <property type="match status" value="1"/>
</dbReference>
<keyword evidence="4 9" id="KW-0677">Repeat</keyword>
<dbReference type="Pfam" id="PF01556">
    <property type="entry name" value="DnaJ_C"/>
    <property type="match status" value="1"/>
</dbReference>
<keyword evidence="3 9" id="KW-0479">Metal-binding</keyword>
<proteinExistence type="inferred from homology"/>
<feature type="repeat" description="CXXCXGXG motif" evidence="9">
    <location>
        <begin position="189"/>
        <end position="196"/>
    </location>
</feature>
<comment type="similarity">
    <text evidence="9">Belongs to the DnaJ family.</text>
</comment>
<dbReference type="Pfam" id="PF00684">
    <property type="entry name" value="DnaJ_CXXCXGXG"/>
    <property type="match status" value="1"/>
</dbReference>
<dbReference type="SUPFAM" id="SSF49493">
    <property type="entry name" value="HSP40/DnaJ peptide-binding domain"/>
    <property type="match status" value="2"/>
</dbReference>
<keyword evidence="5 9" id="KW-0863">Zinc-finger</keyword>
<dbReference type="Pfam" id="PF00226">
    <property type="entry name" value="DnaJ"/>
    <property type="match status" value="1"/>
</dbReference>
<dbReference type="Gene3D" id="2.10.230.10">
    <property type="entry name" value="Heat shock protein DnaJ, cysteine-rich domain"/>
    <property type="match status" value="1"/>
</dbReference>
<gene>
    <name evidence="9" type="primary">dnaJ</name>
    <name evidence="13" type="ORF">Bealeia1_01131</name>
</gene>
<feature type="repeat" description="CXXCXGXG motif" evidence="9">
    <location>
        <begin position="203"/>
        <end position="210"/>
    </location>
</feature>
<feature type="binding site" evidence="9">
    <location>
        <position position="206"/>
    </location>
    <ligand>
        <name>Zn(2+)</name>
        <dbReference type="ChEBI" id="CHEBI:29105"/>
        <label>1</label>
    </ligand>
</feature>
<dbReference type="CDD" id="cd06257">
    <property type="entry name" value="DnaJ"/>
    <property type="match status" value="1"/>
</dbReference>
<evidence type="ECO:0000256" key="1">
    <source>
        <dbReference type="ARBA" id="ARBA00022490"/>
    </source>
</evidence>
<dbReference type="RefSeq" id="WP_331255748.1">
    <property type="nucleotide sequence ID" value="NZ_CP133270.1"/>
</dbReference>
<dbReference type="Gene3D" id="2.60.260.20">
    <property type="entry name" value="Urease metallochaperone UreE, N-terminal domain"/>
    <property type="match status" value="2"/>
</dbReference>
<evidence type="ECO:0000256" key="3">
    <source>
        <dbReference type="ARBA" id="ARBA00022723"/>
    </source>
</evidence>
<evidence type="ECO:0000256" key="7">
    <source>
        <dbReference type="ARBA" id="ARBA00023016"/>
    </source>
</evidence>
<dbReference type="Gene3D" id="1.10.287.110">
    <property type="entry name" value="DnaJ domain"/>
    <property type="match status" value="1"/>
</dbReference>
<keyword evidence="1 9" id="KW-0963">Cytoplasm</keyword>
<keyword evidence="2 9" id="KW-0235">DNA replication</keyword>
<dbReference type="PANTHER" id="PTHR43096">
    <property type="entry name" value="DNAJ HOMOLOG 1, MITOCHONDRIAL-RELATED"/>
    <property type="match status" value="1"/>
</dbReference>
<comment type="function">
    <text evidence="9">Participates actively in the response to hyperosmotic and heat shock by preventing the aggregation of stress-denatured proteins and by disaggregating proteins, also in an autonomous, DnaK-independent fashion. Unfolded proteins bind initially to DnaJ; upon interaction with the DnaJ-bound protein, DnaK hydrolyzes its bound ATP, resulting in the formation of a stable complex. GrpE releases ADP from DnaK; ATP binding to DnaK triggers the release of the substrate protein, thus completing the reaction cycle. Several rounds of ATP-dependent interactions between DnaJ, DnaK and GrpE are required for fully efficient folding. Also involved, together with DnaK and GrpE, in the DNA replication of plasmids through activation of initiation proteins.</text>
</comment>
<dbReference type="NCBIfam" id="NF008035">
    <property type="entry name" value="PRK10767.1"/>
    <property type="match status" value="1"/>
</dbReference>
<evidence type="ECO:0000313" key="13">
    <source>
        <dbReference type="EMBL" id="WVX66936.1"/>
    </source>
</evidence>
<dbReference type="InterPro" id="IPR008971">
    <property type="entry name" value="HSP40/DnaJ_pept-bd"/>
</dbReference>
<feature type="binding site" evidence="9">
    <location>
        <position position="167"/>
    </location>
    <ligand>
        <name>Zn(2+)</name>
        <dbReference type="ChEBI" id="CHEBI:29105"/>
        <label>2</label>
    </ligand>
</feature>
<keyword evidence="6 9" id="KW-0862">Zinc</keyword>
<comment type="subcellular location">
    <subcellularLocation>
        <location evidence="9">Cytoplasm</location>
    </subcellularLocation>
</comment>
<dbReference type="PROSITE" id="PS00636">
    <property type="entry name" value="DNAJ_1"/>
    <property type="match status" value="1"/>
</dbReference>
<evidence type="ECO:0000256" key="5">
    <source>
        <dbReference type="ARBA" id="ARBA00022771"/>
    </source>
</evidence>
<feature type="binding site" evidence="9">
    <location>
        <position position="189"/>
    </location>
    <ligand>
        <name>Zn(2+)</name>
        <dbReference type="ChEBI" id="CHEBI:29105"/>
        <label>2</label>
    </ligand>
</feature>
<feature type="binding site" evidence="9">
    <location>
        <position position="203"/>
    </location>
    <ligand>
        <name>Zn(2+)</name>
        <dbReference type="ChEBI" id="CHEBI:29105"/>
        <label>1</label>
    </ligand>
</feature>
<dbReference type="PROSITE" id="PS51188">
    <property type="entry name" value="ZF_CR"/>
    <property type="match status" value="1"/>
</dbReference>
<dbReference type="Proteomes" id="UP001330434">
    <property type="component" value="Chromosome"/>
</dbReference>
<dbReference type="PRINTS" id="PR00625">
    <property type="entry name" value="JDOMAIN"/>
</dbReference>
<feature type="repeat" description="CXXCXGXG motif" evidence="9">
    <location>
        <begin position="150"/>
        <end position="157"/>
    </location>
</feature>
<dbReference type="CDD" id="cd10747">
    <property type="entry name" value="DnaJ_C"/>
    <property type="match status" value="1"/>
</dbReference>
<organism evidence="13 14">
    <name type="scientific">Candidatus Bealeia paramacronuclearis</name>
    <dbReference type="NCBI Taxonomy" id="1921001"/>
    <lineage>
        <taxon>Bacteria</taxon>
        <taxon>Pseudomonadati</taxon>
        <taxon>Pseudomonadota</taxon>
        <taxon>Alphaproteobacteria</taxon>
        <taxon>Holosporales</taxon>
        <taxon>Holosporaceae</taxon>
        <taxon>Candidatus Bealeia</taxon>
    </lineage>
</organism>
<dbReference type="InterPro" id="IPR001623">
    <property type="entry name" value="DnaJ_domain"/>
</dbReference>
<dbReference type="InterPro" id="IPR002939">
    <property type="entry name" value="DnaJ_C"/>
</dbReference>
<dbReference type="InterPro" id="IPR036869">
    <property type="entry name" value="J_dom_sf"/>
</dbReference>
<accession>A0ABZ2C3C2</accession>
<comment type="subunit">
    <text evidence="9">Homodimer.</text>
</comment>
<feature type="domain" description="J" evidence="11">
    <location>
        <begin position="5"/>
        <end position="70"/>
    </location>
</feature>
<protein>
    <recommendedName>
        <fullName evidence="9">Chaperone protein DnaJ</fullName>
    </recommendedName>
</protein>
<evidence type="ECO:0000256" key="10">
    <source>
        <dbReference type="PROSITE-ProRule" id="PRU00546"/>
    </source>
</evidence>